<dbReference type="EMBL" id="JALJOT010000001">
    <property type="protein sequence ID" value="KAK9918814.1"/>
    <property type="molecule type" value="Genomic_DNA"/>
</dbReference>
<accession>A0ABR2Z5W0</accession>
<evidence type="ECO:0000313" key="1">
    <source>
        <dbReference type="EMBL" id="KAK9918814.1"/>
    </source>
</evidence>
<reference evidence="1 2" key="1">
    <citation type="journal article" date="2024" name="Nat. Commun.">
        <title>Phylogenomics reveals the evolutionary origins of lichenization in chlorophyte algae.</title>
        <authorList>
            <person name="Puginier C."/>
            <person name="Libourel C."/>
            <person name="Otte J."/>
            <person name="Skaloud P."/>
            <person name="Haon M."/>
            <person name="Grisel S."/>
            <person name="Petersen M."/>
            <person name="Berrin J.G."/>
            <person name="Delaux P.M."/>
            <person name="Dal Grande F."/>
            <person name="Keller J."/>
        </authorList>
    </citation>
    <scope>NUCLEOTIDE SEQUENCE [LARGE SCALE GENOMIC DNA]</scope>
    <source>
        <strain evidence="1 2">SAG 216-7</strain>
    </source>
</reference>
<evidence type="ECO:0008006" key="3">
    <source>
        <dbReference type="Google" id="ProtNLM"/>
    </source>
</evidence>
<protein>
    <recommendedName>
        <fullName evidence="3">Glycosyltransferase family 25 protein</fullName>
    </recommendedName>
</protein>
<proteinExistence type="predicted"/>
<gene>
    <name evidence="1" type="ORF">WJX75_007171</name>
</gene>
<organism evidence="1 2">
    <name type="scientific">Coccomyxa subellipsoidea</name>
    <dbReference type="NCBI Taxonomy" id="248742"/>
    <lineage>
        <taxon>Eukaryota</taxon>
        <taxon>Viridiplantae</taxon>
        <taxon>Chlorophyta</taxon>
        <taxon>core chlorophytes</taxon>
        <taxon>Trebouxiophyceae</taxon>
        <taxon>Trebouxiophyceae incertae sedis</taxon>
        <taxon>Coccomyxaceae</taxon>
        <taxon>Coccomyxa</taxon>
    </lineage>
</organism>
<dbReference type="Proteomes" id="UP001491310">
    <property type="component" value="Unassembled WGS sequence"/>
</dbReference>
<keyword evidence="2" id="KW-1185">Reference proteome</keyword>
<evidence type="ECO:0000313" key="2">
    <source>
        <dbReference type="Proteomes" id="UP001491310"/>
    </source>
</evidence>
<sequence length="136" mass="15115">MQASNTTSITEVIDGLVSDQVGNLKDFMECRPANGAYDCQAGITMGHIKARKALASSGEQAAWIFEDDAVLYDRAAVLIPHYWARVPHDYKVVYIGHIQSDSTLPKEIVHVPPKTLRMGTHAYILFRDELSLIMTP</sequence>
<comment type="caution">
    <text evidence="1">The sequence shown here is derived from an EMBL/GenBank/DDBJ whole genome shotgun (WGS) entry which is preliminary data.</text>
</comment>
<name>A0ABR2Z5W0_9CHLO</name>